<dbReference type="EMBL" id="CNFU01001988">
    <property type="protein sequence ID" value="CKT95928.1"/>
    <property type="molecule type" value="Genomic_DNA"/>
</dbReference>
<feature type="region of interest" description="Disordered" evidence="1">
    <location>
        <begin position="1"/>
        <end position="54"/>
    </location>
</feature>
<organism evidence="4 7">
    <name type="scientific">Mycobacterium tuberculosis</name>
    <dbReference type="NCBI Taxonomy" id="1773"/>
    <lineage>
        <taxon>Bacteria</taxon>
        <taxon>Bacillati</taxon>
        <taxon>Actinomycetota</taxon>
        <taxon>Actinomycetes</taxon>
        <taxon>Mycobacteriales</taxon>
        <taxon>Mycobacteriaceae</taxon>
        <taxon>Mycobacterium</taxon>
        <taxon>Mycobacterium tuberculosis complex</taxon>
    </lineage>
</organism>
<gene>
    <name evidence="2" type="ORF">ERS007681_04797</name>
    <name evidence="3" type="ORF">ERS027646_02804</name>
    <name evidence="4" type="ORF">ERS027661_04850</name>
</gene>
<dbReference type="Proteomes" id="UP000049023">
    <property type="component" value="Unassembled WGS sequence"/>
</dbReference>
<protein>
    <submittedName>
        <fullName evidence="4">Uncharacterized protein</fullName>
    </submittedName>
</protein>
<evidence type="ECO:0000313" key="5">
    <source>
        <dbReference type="Proteomes" id="UP000048289"/>
    </source>
</evidence>
<sequence length="54" mass="5574">MAHQPELGGVHADFSRPKADTGHDVEGNAQIEGQIQDRWGQSALAVGGGGHDAP</sequence>
<evidence type="ECO:0000313" key="7">
    <source>
        <dbReference type="Proteomes" id="UP000049023"/>
    </source>
</evidence>
<evidence type="ECO:0000256" key="1">
    <source>
        <dbReference type="SAM" id="MobiDB-lite"/>
    </source>
</evidence>
<name>A0A655AV00_MYCTX</name>
<evidence type="ECO:0000313" key="6">
    <source>
        <dbReference type="Proteomes" id="UP000048948"/>
    </source>
</evidence>
<evidence type="ECO:0000313" key="3">
    <source>
        <dbReference type="EMBL" id="CKS99566.1"/>
    </source>
</evidence>
<dbReference type="Proteomes" id="UP000048948">
    <property type="component" value="Unassembled WGS sequence"/>
</dbReference>
<feature type="compositionally biased region" description="Basic and acidic residues" evidence="1">
    <location>
        <begin position="13"/>
        <end position="26"/>
    </location>
</feature>
<dbReference type="AlphaFoldDB" id="A0A655AV00"/>
<evidence type="ECO:0000313" key="4">
    <source>
        <dbReference type="EMBL" id="CKT95928.1"/>
    </source>
</evidence>
<accession>A0A655AV00</accession>
<reference evidence="5 6" key="1">
    <citation type="submission" date="2015-03" db="EMBL/GenBank/DDBJ databases">
        <authorList>
            <consortium name="Pathogen Informatics"/>
        </authorList>
    </citation>
    <scope>NUCLEOTIDE SEQUENCE [LARGE SCALE GENOMIC DNA]</scope>
    <source>
        <strain evidence="3 6">Bir 172</strain>
        <strain evidence="4 7">Bir 187</strain>
        <strain evidence="2 5">G09901357</strain>
    </source>
</reference>
<proteinExistence type="predicted"/>
<dbReference type="EMBL" id="CFOE01001442">
    <property type="protein sequence ID" value="CFE51024.1"/>
    <property type="molecule type" value="Genomic_DNA"/>
</dbReference>
<evidence type="ECO:0000313" key="2">
    <source>
        <dbReference type="EMBL" id="CFE51024.1"/>
    </source>
</evidence>
<dbReference type="Proteomes" id="UP000048289">
    <property type="component" value="Unassembled WGS sequence"/>
</dbReference>
<dbReference type="EMBL" id="CNGE01000565">
    <property type="protein sequence ID" value="CKS99566.1"/>
    <property type="molecule type" value="Genomic_DNA"/>
</dbReference>